<evidence type="ECO:0008006" key="4">
    <source>
        <dbReference type="Google" id="ProtNLM"/>
    </source>
</evidence>
<gene>
    <name evidence="2" type="ORF">ALAG00032_LOCUS8245</name>
    <name evidence="3" type="ORF">ALAG00032_LOCUS8246</name>
</gene>
<evidence type="ECO:0000313" key="3">
    <source>
        <dbReference type="EMBL" id="CAE0367489.1"/>
    </source>
</evidence>
<feature type="signal peptide" evidence="1">
    <location>
        <begin position="1"/>
        <end position="19"/>
    </location>
</feature>
<sequence length="458" mass="51334">MKKAILLIFLICIFFTSHGEEKCPHNEWPIAARSLSRNCCDLYPWEWTQKQTSVHLATSTRLASRQRDTVPKLVGGTACGAGERFNVYDECSLGSTDTEYKSALAHLIPVNNKFTSLEPLSIYVGQRDLDHFLSTAFPIIPIPFILVVAQEDSGSPLGLWGIPSRRHIVPVPKITKMNITTFLEDSRLLRLYVQNFDFSVAVCRNYDGSNPKEKRKLPSTSCQSQVNATLAQISPQAQAKIIPIPIGLDLHSLAELTGSKGTGKRTHMITKIPECQQIATLRAIQQYAGPWSQKRPCVSVTFDGGVNFACRRASPPFFICFREWILRWTRDGAKKGNFCIYEHIGSRNSTWNGLASSAFGIAPPGHGTDTHRFWEMLLLNVVPVVISSSLDSLYNQFPCIILDSWHNSLVHTPDVVNLWKKQIVDKWGPDPFTPALMHRLSSNYWADLIHKGEVPASF</sequence>
<organism evidence="2">
    <name type="scientific">Aureoumbra lagunensis</name>
    <dbReference type="NCBI Taxonomy" id="44058"/>
    <lineage>
        <taxon>Eukaryota</taxon>
        <taxon>Sar</taxon>
        <taxon>Stramenopiles</taxon>
        <taxon>Ochrophyta</taxon>
        <taxon>Pelagophyceae</taxon>
        <taxon>Pelagomonadales</taxon>
        <taxon>Aureoumbra</taxon>
    </lineage>
</organism>
<feature type="chain" id="PRO_5036191391" description="Exostosin GT47 domain-containing protein" evidence="1">
    <location>
        <begin position="20"/>
        <end position="458"/>
    </location>
</feature>
<accession>A0A6S8CH60</accession>
<dbReference type="AlphaFoldDB" id="A0A6S8CH60"/>
<dbReference type="EMBL" id="HBIJ01012112">
    <property type="protein sequence ID" value="CAE0367488.1"/>
    <property type="molecule type" value="Transcribed_RNA"/>
</dbReference>
<protein>
    <recommendedName>
        <fullName evidence="4">Exostosin GT47 domain-containing protein</fullName>
    </recommendedName>
</protein>
<keyword evidence="1" id="KW-0732">Signal</keyword>
<name>A0A6S8CH60_9STRA</name>
<dbReference type="EMBL" id="HBIJ01012113">
    <property type="protein sequence ID" value="CAE0367489.1"/>
    <property type="molecule type" value="Transcribed_RNA"/>
</dbReference>
<reference evidence="2" key="1">
    <citation type="submission" date="2021-01" db="EMBL/GenBank/DDBJ databases">
        <authorList>
            <person name="Corre E."/>
            <person name="Pelletier E."/>
            <person name="Niang G."/>
            <person name="Scheremetjew M."/>
            <person name="Finn R."/>
            <person name="Kale V."/>
            <person name="Holt S."/>
            <person name="Cochrane G."/>
            <person name="Meng A."/>
            <person name="Brown T."/>
            <person name="Cohen L."/>
        </authorList>
    </citation>
    <scope>NUCLEOTIDE SEQUENCE</scope>
    <source>
        <strain evidence="2">CCMP1510</strain>
    </source>
</reference>
<evidence type="ECO:0000256" key="1">
    <source>
        <dbReference type="SAM" id="SignalP"/>
    </source>
</evidence>
<evidence type="ECO:0000313" key="2">
    <source>
        <dbReference type="EMBL" id="CAE0367488.1"/>
    </source>
</evidence>
<proteinExistence type="predicted"/>